<dbReference type="PANTHER" id="PTHR42866">
    <property type="entry name" value="3-DEOXY-MANNO-OCTULOSONATE CYTIDYLYLTRANSFERASE"/>
    <property type="match status" value="1"/>
</dbReference>
<dbReference type="PANTHER" id="PTHR42866:SF1">
    <property type="entry name" value="SPORE COAT POLYSACCHARIDE BIOSYNTHESIS PROTEIN SPSF"/>
    <property type="match status" value="1"/>
</dbReference>
<dbReference type="Pfam" id="PF02348">
    <property type="entry name" value="CTP_transf_3"/>
    <property type="match status" value="1"/>
</dbReference>
<evidence type="ECO:0000313" key="1">
    <source>
        <dbReference type="EMBL" id="OGC27880.1"/>
    </source>
</evidence>
<proteinExistence type="predicted"/>
<dbReference type="InterPro" id="IPR003329">
    <property type="entry name" value="Cytidylyl_trans"/>
</dbReference>
<dbReference type="EMBL" id="MEUG01000001">
    <property type="protein sequence ID" value="OGC27880.1"/>
    <property type="molecule type" value="Genomic_DNA"/>
</dbReference>
<sequence>MANKKVIGAITARMSSTRLPGKVLLKMAGKSIFAHHVERMKAVQGLDGVFLATSNDPKNKPLIEEAESLGCGWFAGAEQDIVDRHIQLCEREGADAFIRVTCDSPIFDIDSASRFVEEFKKNYQDLVYVSNMTMIQGTLSELLSLDAMREVHKHYRGAAISLYIKEHLEEFKSRGIEIDIDLCRPEYRLTIDEKIDIDMITKIYEALYKGRPLDLREVYTWLDDNPDVARMNMQVGIKGCEQQSANLTEKPLYSIVQSGKKHIILDEQKRLVEPRDFIAKLGGLFPELKR</sequence>
<dbReference type="SUPFAM" id="SSF53448">
    <property type="entry name" value="Nucleotide-diphospho-sugar transferases"/>
    <property type="match status" value="1"/>
</dbReference>
<evidence type="ECO:0008006" key="3">
    <source>
        <dbReference type="Google" id="ProtNLM"/>
    </source>
</evidence>
<reference evidence="1 2" key="1">
    <citation type="journal article" date="2016" name="Nat. Commun.">
        <title>Thousands of microbial genomes shed light on interconnected biogeochemical processes in an aquifer system.</title>
        <authorList>
            <person name="Anantharaman K."/>
            <person name="Brown C.T."/>
            <person name="Hug L.A."/>
            <person name="Sharon I."/>
            <person name="Castelle C.J."/>
            <person name="Probst A.J."/>
            <person name="Thomas B.C."/>
            <person name="Singh A."/>
            <person name="Wilkins M.J."/>
            <person name="Karaoz U."/>
            <person name="Brodie E.L."/>
            <person name="Williams K.H."/>
            <person name="Hubbard S.S."/>
            <person name="Banfield J.F."/>
        </authorList>
    </citation>
    <scope>NUCLEOTIDE SEQUENCE [LARGE SCALE GENOMIC DNA]</scope>
</reference>
<name>A0A1F4T5R2_UNCSA</name>
<dbReference type="InterPro" id="IPR029044">
    <property type="entry name" value="Nucleotide-diphossugar_trans"/>
</dbReference>
<dbReference type="AlphaFoldDB" id="A0A1F4T5R2"/>
<dbReference type="GO" id="GO:0005829">
    <property type="term" value="C:cytosol"/>
    <property type="evidence" value="ECO:0007669"/>
    <property type="project" value="TreeGrafter"/>
</dbReference>
<comment type="caution">
    <text evidence="1">The sequence shown here is derived from an EMBL/GenBank/DDBJ whole genome shotgun (WGS) entry which is preliminary data.</text>
</comment>
<gene>
    <name evidence="1" type="ORF">A3K49_02595</name>
</gene>
<evidence type="ECO:0000313" key="2">
    <source>
        <dbReference type="Proteomes" id="UP000178602"/>
    </source>
</evidence>
<protein>
    <recommendedName>
        <fullName evidence="3">Acylneuraminate cytidylyltransferase</fullName>
    </recommendedName>
</protein>
<accession>A0A1F4T5R2</accession>
<organism evidence="1 2">
    <name type="scientific">candidate division WOR-1 bacterium RIFOXYC12_FULL_54_18</name>
    <dbReference type="NCBI Taxonomy" id="1802584"/>
    <lineage>
        <taxon>Bacteria</taxon>
        <taxon>Bacillati</taxon>
        <taxon>Saganbacteria</taxon>
    </lineage>
</organism>
<dbReference type="Proteomes" id="UP000178602">
    <property type="component" value="Unassembled WGS sequence"/>
</dbReference>
<dbReference type="Gene3D" id="3.90.550.10">
    <property type="entry name" value="Spore Coat Polysaccharide Biosynthesis Protein SpsA, Chain A"/>
    <property type="match status" value="1"/>
</dbReference>